<dbReference type="EMBL" id="JAULSN010000005">
    <property type="protein sequence ID" value="KAK3371595.1"/>
    <property type="molecule type" value="Genomic_DNA"/>
</dbReference>
<evidence type="ECO:0000313" key="3">
    <source>
        <dbReference type="Proteomes" id="UP001287356"/>
    </source>
</evidence>
<reference evidence="2" key="1">
    <citation type="journal article" date="2023" name="Mol. Phylogenet. Evol.">
        <title>Genome-scale phylogeny and comparative genomics of the fungal order Sordariales.</title>
        <authorList>
            <person name="Hensen N."/>
            <person name="Bonometti L."/>
            <person name="Westerberg I."/>
            <person name="Brannstrom I.O."/>
            <person name="Guillou S."/>
            <person name="Cros-Aarteil S."/>
            <person name="Calhoun S."/>
            <person name="Haridas S."/>
            <person name="Kuo A."/>
            <person name="Mondo S."/>
            <person name="Pangilinan J."/>
            <person name="Riley R."/>
            <person name="LaButti K."/>
            <person name="Andreopoulos B."/>
            <person name="Lipzen A."/>
            <person name="Chen C."/>
            <person name="Yan M."/>
            <person name="Daum C."/>
            <person name="Ng V."/>
            <person name="Clum A."/>
            <person name="Steindorff A."/>
            <person name="Ohm R.A."/>
            <person name="Martin F."/>
            <person name="Silar P."/>
            <person name="Natvig D.O."/>
            <person name="Lalanne C."/>
            <person name="Gautier V."/>
            <person name="Ament-Velasquez S.L."/>
            <person name="Kruys A."/>
            <person name="Hutchinson M.I."/>
            <person name="Powell A.J."/>
            <person name="Barry K."/>
            <person name="Miller A.N."/>
            <person name="Grigoriev I.V."/>
            <person name="Debuchy R."/>
            <person name="Gladieux P."/>
            <person name="Hiltunen Thoren M."/>
            <person name="Johannesson H."/>
        </authorList>
    </citation>
    <scope>NUCLEOTIDE SEQUENCE</scope>
    <source>
        <strain evidence="2">CBS 958.72</strain>
    </source>
</reference>
<evidence type="ECO:0000256" key="1">
    <source>
        <dbReference type="SAM" id="SignalP"/>
    </source>
</evidence>
<sequence>MMLLPHTSLCVCFFVCLSVCAFQPSANHPSPAHLITSSILTPSPHPKRPLLGKAEYVSLPHHALCVCVCVCVCQGLKGRKKRTTWPARDNPD</sequence>
<evidence type="ECO:0000313" key="2">
    <source>
        <dbReference type="EMBL" id="KAK3371595.1"/>
    </source>
</evidence>
<reference evidence="2" key="2">
    <citation type="submission" date="2023-06" db="EMBL/GenBank/DDBJ databases">
        <authorList>
            <consortium name="Lawrence Berkeley National Laboratory"/>
            <person name="Haridas S."/>
            <person name="Hensen N."/>
            <person name="Bonometti L."/>
            <person name="Westerberg I."/>
            <person name="Brannstrom I.O."/>
            <person name="Guillou S."/>
            <person name="Cros-Aarteil S."/>
            <person name="Calhoun S."/>
            <person name="Kuo A."/>
            <person name="Mondo S."/>
            <person name="Pangilinan J."/>
            <person name="Riley R."/>
            <person name="Labutti K."/>
            <person name="Andreopoulos B."/>
            <person name="Lipzen A."/>
            <person name="Chen C."/>
            <person name="Yanf M."/>
            <person name="Daum C."/>
            <person name="Ng V."/>
            <person name="Clum A."/>
            <person name="Steindorff A."/>
            <person name="Ohm R."/>
            <person name="Martin F."/>
            <person name="Silar P."/>
            <person name="Natvig D."/>
            <person name="Lalanne C."/>
            <person name="Gautier V."/>
            <person name="Ament-Velasquez S.L."/>
            <person name="Kruys A."/>
            <person name="Hutchinson M.I."/>
            <person name="Powell A.J."/>
            <person name="Barry K."/>
            <person name="Miller A.N."/>
            <person name="Grigoriev I.V."/>
            <person name="Debuchy R."/>
            <person name="Gladieux P."/>
            <person name="Thoren M.H."/>
            <person name="Johannesson H."/>
        </authorList>
    </citation>
    <scope>NUCLEOTIDE SEQUENCE</scope>
    <source>
        <strain evidence="2">CBS 958.72</strain>
    </source>
</reference>
<accession>A0AAE0N621</accession>
<feature type="chain" id="PRO_5041963119" description="Secreted protein" evidence="1">
    <location>
        <begin position="22"/>
        <end position="92"/>
    </location>
</feature>
<keyword evidence="1" id="KW-0732">Signal</keyword>
<comment type="caution">
    <text evidence="2">The sequence shown here is derived from an EMBL/GenBank/DDBJ whole genome shotgun (WGS) entry which is preliminary data.</text>
</comment>
<proteinExistence type="predicted"/>
<organism evidence="2 3">
    <name type="scientific">Lasiosphaeria ovina</name>
    <dbReference type="NCBI Taxonomy" id="92902"/>
    <lineage>
        <taxon>Eukaryota</taxon>
        <taxon>Fungi</taxon>
        <taxon>Dikarya</taxon>
        <taxon>Ascomycota</taxon>
        <taxon>Pezizomycotina</taxon>
        <taxon>Sordariomycetes</taxon>
        <taxon>Sordariomycetidae</taxon>
        <taxon>Sordariales</taxon>
        <taxon>Lasiosphaeriaceae</taxon>
        <taxon>Lasiosphaeria</taxon>
    </lineage>
</organism>
<gene>
    <name evidence="2" type="ORF">B0T24DRAFT_326936</name>
</gene>
<protein>
    <recommendedName>
        <fullName evidence="4">Secreted protein</fullName>
    </recommendedName>
</protein>
<dbReference type="AlphaFoldDB" id="A0AAE0N621"/>
<keyword evidence="3" id="KW-1185">Reference proteome</keyword>
<dbReference type="Proteomes" id="UP001287356">
    <property type="component" value="Unassembled WGS sequence"/>
</dbReference>
<name>A0AAE0N621_9PEZI</name>
<evidence type="ECO:0008006" key="4">
    <source>
        <dbReference type="Google" id="ProtNLM"/>
    </source>
</evidence>
<feature type="signal peptide" evidence="1">
    <location>
        <begin position="1"/>
        <end position="21"/>
    </location>
</feature>